<keyword evidence="3" id="KW-1185">Reference proteome</keyword>
<evidence type="ECO:0000256" key="1">
    <source>
        <dbReference type="SAM" id="SignalP"/>
    </source>
</evidence>
<name>A0ABQ2ZMR5_9GAMM</name>
<feature type="chain" id="PRO_5046220443" evidence="1">
    <location>
        <begin position="30"/>
        <end position="128"/>
    </location>
</feature>
<sequence>MNSTHPTSLVAMFAVALSTLLIVPSAACADAGPRPARHFDLVNATLDSVITLAVAPADRDAFQDIDLGQPLQGGLTSMTFDVPAGGCLRDLRVTFNGGRTQLFPRIDVCRSSGLRLTLHGANPKHSGA</sequence>
<comment type="caution">
    <text evidence="2">The sequence shown here is derived from an EMBL/GenBank/DDBJ whole genome shotgun (WGS) entry which is preliminary data.</text>
</comment>
<gene>
    <name evidence="2" type="ORF">GCM10008098_07060</name>
</gene>
<feature type="signal peptide" evidence="1">
    <location>
        <begin position="1"/>
        <end position="29"/>
    </location>
</feature>
<dbReference type="RefSeq" id="WP_189439773.1">
    <property type="nucleotide sequence ID" value="NZ_BMXT01000001.1"/>
</dbReference>
<dbReference type="Proteomes" id="UP000621898">
    <property type="component" value="Unassembled WGS sequence"/>
</dbReference>
<reference evidence="3" key="1">
    <citation type="journal article" date="2019" name="Int. J. Syst. Evol. Microbiol.">
        <title>The Global Catalogue of Microorganisms (GCM) 10K type strain sequencing project: providing services to taxonomists for standard genome sequencing and annotation.</title>
        <authorList>
            <consortium name="The Broad Institute Genomics Platform"/>
            <consortium name="The Broad Institute Genome Sequencing Center for Infectious Disease"/>
            <person name="Wu L."/>
            <person name="Ma J."/>
        </authorList>
    </citation>
    <scope>NUCLEOTIDE SEQUENCE [LARGE SCALE GENOMIC DNA]</scope>
    <source>
        <strain evidence="3">KCTC 22232</strain>
    </source>
</reference>
<organism evidence="2 3">
    <name type="scientific">Rhodanobacter panaciterrae</name>
    <dbReference type="NCBI Taxonomy" id="490572"/>
    <lineage>
        <taxon>Bacteria</taxon>
        <taxon>Pseudomonadati</taxon>
        <taxon>Pseudomonadota</taxon>
        <taxon>Gammaproteobacteria</taxon>
        <taxon>Lysobacterales</taxon>
        <taxon>Rhodanobacteraceae</taxon>
        <taxon>Rhodanobacter</taxon>
    </lineage>
</organism>
<dbReference type="EMBL" id="BMXT01000001">
    <property type="protein sequence ID" value="GGY17878.1"/>
    <property type="molecule type" value="Genomic_DNA"/>
</dbReference>
<proteinExistence type="predicted"/>
<keyword evidence="1" id="KW-0732">Signal</keyword>
<evidence type="ECO:0000313" key="2">
    <source>
        <dbReference type="EMBL" id="GGY17878.1"/>
    </source>
</evidence>
<protein>
    <submittedName>
        <fullName evidence="2">Uncharacterized protein</fullName>
    </submittedName>
</protein>
<evidence type="ECO:0000313" key="3">
    <source>
        <dbReference type="Proteomes" id="UP000621898"/>
    </source>
</evidence>
<accession>A0ABQ2ZMR5</accession>